<reference evidence="2" key="2">
    <citation type="submission" date="2008-12" db="EMBL/GenBank/DDBJ databases">
        <title>Improved gene annotation of the rice (Oryza sativa) genomes.</title>
        <authorList>
            <person name="Wang J."/>
            <person name="Li R."/>
            <person name="Fan W."/>
            <person name="Huang Q."/>
            <person name="Zhang J."/>
            <person name="Zhou Y."/>
            <person name="Hu Y."/>
            <person name="Zi S."/>
            <person name="Li J."/>
            <person name="Ni P."/>
            <person name="Zheng H."/>
            <person name="Zhang Y."/>
            <person name="Zhao M."/>
            <person name="Hao Q."/>
            <person name="McDermott J."/>
            <person name="Samudrala R."/>
            <person name="Kristiansen K."/>
            <person name="Wong G.K.-S."/>
        </authorList>
    </citation>
    <scope>NUCLEOTIDE SEQUENCE</scope>
</reference>
<feature type="compositionally biased region" description="Gly residues" evidence="1">
    <location>
        <begin position="7"/>
        <end position="23"/>
    </location>
</feature>
<feature type="compositionally biased region" description="Gly residues" evidence="1">
    <location>
        <begin position="42"/>
        <end position="58"/>
    </location>
</feature>
<dbReference type="PANTHER" id="PTHR31100:SF89">
    <property type="entry name" value="OS08G0478466 PROTEIN"/>
    <property type="match status" value="1"/>
</dbReference>
<dbReference type="EMBL" id="CM000145">
    <property type="protein sequence ID" value="EEE68871.1"/>
    <property type="molecule type" value="Genomic_DNA"/>
</dbReference>
<organism evidence="2">
    <name type="scientific">Oryza sativa subsp. japonica</name>
    <name type="common">Rice</name>
    <dbReference type="NCBI Taxonomy" id="39947"/>
    <lineage>
        <taxon>Eukaryota</taxon>
        <taxon>Viridiplantae</taxon>
        <taxon>Streptophyta</taxon>
        <taxon>Embryophyta</taxon>
        <taxon>Tracheophyta</taxon>
        <taxon>Spermatophyta</taxon>
        <taxon>Magnoliopsida</taxon>
        <taxon>Liliopsida</taxon>
        <taxon>Poales</taxon>
        <taxon>Poaceae</taxon>
        <taxon>BOP clade</taxon>
        <taxon>Oryzoideae</taxon>
        <taxon>Oryzeae</taxon>
        <taxon>Oryzinae</taxon>
        <taxon>Oryza</taxon>
        <taxon>Oryza sativa</taxon>
    </lineage>
</organism>
<dbReference type="PANTHER" id="PTHR31100">
    <property type="entry name" value="AT-HOOK MOTIF NUCLEAR-LOCALIZED PROTEIN 15"/>
    <property type="match status" value="1"/>
</dbReference>
<dbReference type="AlphaFoldDB" id="B9G1F4"/>
<sequence length="140" mass="14125">MERRSQLGGGEGDGKLVVGGGAMGEKKQQLECFSDEVDSRDGGGGAAEETTAGGGGEGVAAVVVVGKRRRGRPPGSKNKPKPPVVVTREAAAAEPAAAAAMRSHVLEIPGGGDVAGALAGKNKLVLTMILIDKRAKITWI</sequence>
<protein>
    <recommendedName>
        <fullName evidence="3">AT-hook motif nuclear-localized protein</fullName>
    </recommendedName>
</protein>
<proteinExistence type="predicted"/>
<evidence type="ECO:0008006" key="3">
    <source>
        <dbReference type="Google" id="ProtNLM"/>
    </source>
</evidence>
<evidence type="ECO:0000256" key="1">
    <source>
        <dbReference type="SAM" id="MobiDB-lite"/>
    </source>
</evidence>
<accession>B9G1F4</accession>
<dbReference type="InterPro" id="IPR014476">
    <property type="entry name" value="AHL15-29"/>
</dbReference>
<reference evidence="2" key="1">
    <citation type="journal article" date="2005" name="PLoS Biol.">
        <title>The genomes of Oryza sativa: a history of duplications.</title>
        <authorList>
            <person name="Yu J."/>
            <person name="Wang J."/>
            <person name="Lin W."/>
            <person name="Li S."/>
            <person name="Li H."/>
            <person name="Zhou J."/>
            <person name="Ni P."/>
            <person name="Dong W."/>
            <person name="Hu S."/>
            <person name="Zeng C."/>
            <person name="Zhang J."/>
            <person name="Zhang Y."/>
            <person name="Li R."/>
            <person name="Xu Z."/>
            <person name="Li S."/>
            <person name="Li X."/>
            <person name="Zheng H."/>
            <person name="Cong L."/>
            <person name="Lin L."/>
            <person name="Yin J."/>
            <person name="Geng J."/>
            <person name="Li G."/>
            <person name="Shi J."/>
            <person name="Liu J."/>
            <person name="Lv H."/>
            <person name="Li J."/>
            <person name="Wang J."/>
            <person name="Deng Y."/>
            <person name="Ran L."/>
            <person name="Shi X."/>
            <person name="Wang X."/>
            <person name="Wu Q."/>
            <person name="Li C."/>
            <person name="Ren X."/>
            <person name="Wang J."/>
            <person name="Wang X."/>
            <person name="Li D."/>
            <person name="Liu D."/>
            <person name="Zhang X."/>
            <person name="Ji Z."/>
            <person name="Zhao W."/>
            <person name="Sun Y."/>
            <person name="Zhang Z."/>
            <person name="Bao J."/>
            <person name="Han Y."/>
            <person name="Dong L."/>
            <person name="Ji J."/>
            <person name="Chen P."/>
            <person name="Wu S."/>
            <person name="Liu J."/>
            <person name="Xiao Y."/>
            <person name="Bu D."/>
            <person name="Tan J."/>
            <person name="Yang L."/>
            <person name="Ye C."/>
            <person name="Zhang J."/>
            <person name="Xu J."/>
            <person name="Zhou Y."/>
            <person name="Yu Y."/>
            <person name="Zhang B."/>
            <person name="Zhuang S."/>
            <person name="Wei H."/>
            <person name="Liu B."/>
            <person name="Lei M."/>
            <person name="Yu H."/>
            <person name="Li Y."/>
            <person name="Xu H."/>
            <person name="Wei S."/>
            <person name="He X."/>
            <person name="Fang L."/>
            <person name="Zhang Z."/>
            <person name="Zhang Y."/>
            <person name="Huang X."/>
            <person name="Su Z."/>
            <person name="Tong W."/>
            <person name="Li J."/>
            <person name="Tong Z."/>
            <person name="Li S."/>
            <person name="Ye J."/>
            <person name="Wang L."/>
            <person name="Fang L."/>
            <person name="Lei T."/>
            <person name="Chen C."/>
            <person name="Chen H."/>
            <person name="Xu Z."/>
            <person name="Li H."/>
            <person name="Huang H."/>
            <person name="Zhang F."/>
            <person name="Xu H."/>
            <person name="Li N."/>
            <person name="Zhao C."/>
            <person name="Li S."/>
            <person name="Dong L."/>
            <person name="Huang Y."/>
            <person name="Li L."/>
            <person name="Xi Y."/>
            <person name="Qi Q."/>
            <person name="Li W."/>
            <person name="Zhang B."/>
            <person name="Hu W."/>
            <person name="Zhang Y."/>
            <person name="Tian X."/>
            <person name="Jiao Y."/>
            <person name="Liang X."/>
            <person name="Jin J."/>
            <person name="Gao L."/>
            <person name="Zheng W."/>
            <person name="Hao B."/>
            <person name="Liu S."/>
            <person name="Wang W."/>
            <person name="Yuan L."/>
            <person name="Cao M."/>
            <person name="McDermott J."/>
            <person name="Samudrala R."/>
            <person name="Wang J."/>
            <person name="Wong G.K."/>
            <person name="Yang H."/>
        </authorList>
    </citation>
    <scope>NUCLEOTIDE SEQUENCE [LARGE SCALE GENOMIC DNA]</scope>
</reference>
<dbReference type="Proteomes" id="UP000007752">
    <property type="component" value="Chromosome 8"/>
</dbReference>
<feature type="region of interest" description="Disordered" evidence="1">
    <location>
        <begin position="1"/>
        <end position="85"/>
    </location>
</feature>
<gene>
    <name evidence="2" type="ORF">OsJ_27680</name>
</gene>
<evidence type="ECO:0000313" key="2">
    <source>
        <dbReference type="EMBL" id="EEE68871.1"/>
    </source>
</evidence>
<name>B9G1F4_ORYSJ</name>
<dbReference type="GO" id="GO:0003680">
    <property type="term" value="F:minor groove of adenine-thymine-rich DNA binding"/>
    <property type="evidence" value="ECO:0007669"/>
    <property type="project" value="InterPro"/>
</dbReference>